<feature type="transmembrane region" description="Helical" evidence="10">
    <location>
        <begin position="188"/>
        <end position="209"/>
    </location>
</feature>
<sequence length="560" mass="59030">MTLSSMRIVVRLWIPVAILVTTVVVVSLLGANALWHNLNVERMDKVKAATMIALTTTQHFYARQQDGSLTEAQAQAAAKAVLRAVRYDQDENVFVYDLQGVNLVHGKKPELEGKNLSGLTDPNGLPVIRKLIEAAQQGGGFLEYGWARTSGAAPTDKIAYSVEFKPWGWMIGTGVYIDDMVSSYHRELMLFVGAAAGLVLLAGGVALAVGRSITGPLATLTGTMEQVAQGNLSTPIDGTDRKDEVGAMARALEVFRSTASDRQRLEQQQAAMESQTEQNRKQAMLAMAADFEHTVGGIIRTLTQTAHSMQGTAQGLEQAADQANCMCASVNSASSESTASVETVASASEELAASIAEISRRLGEANAIAAQAVDNADQANVMVNDLSVAAERISTVVKLITDIAEQTNLLALNATIEAARAGDAGKGFAVVANEVKQLASQTARATDEITAQIGSVQQETRGVVQVIAGIADVIRQIEQIAGDIASAVDQQGAATREISRNVQEASTGTGEVSRGIQGVSQAVEVVDDAAHSMTSSANALADMADQLQGQVRSLLTQVRA</sequence>
<keyword evidence="6 10" id="KW-0472">Membrane</keyword>
<evidence type="ECO:0000256" key="1">
    <source>
        <dbReference type="ARBA" id="ARBA00004429"/>
    </source>
</evidence>
<protein>
    <submittedName>
        <fullName evidence="14">Methyl-accepting chemotaxis sensory transducer with Cache sensor</fullName>
    </submittedName>
</protein>
<dbReference type="GO" id="GO:0007165">
    <property type="term" value="P:signal transduction"/>
    <property type="evidence" value="ECO:0007669"/>
    <property type="project" value="UniProtKB-KW"/>
</dbReference>
<comment type="subcellular location">
    <subcellularLocation>
        <location evidence="1">Cell inner membrane</location>
        <topology evidence="1">Multi-pass membrane protein</topology>
    </subcellularLocation>
</comment>
<evidence type="ECO:0000256" key="8">
    <source>
        <dbReference type="ARBA" id="ARBA00029447"/>
    </source>
</evidence>
<feature type="domain" description="HAMP" evidence="13">
    <location>
        <begin position="211"/>
        <end position="264"/>
    </location>
</feature>
<dbReference type="SMART" id="SM01049">
    <property type="entry name" value="Cache_2"/>
    <property type="match status" value="1"/>
</dbReference>
<dbReference type="Gene3D" id="6.10.340.10">
    <property type="match status" value="1"/>
</dbReference>
<dbReference type="RefSeq" id="WP_076401751.1">
    <property type="nucleotide sequence ID" value="NZ_FTOA01000008.1"/>
</dbReference>
<dbReference type="Pfam" id="PF17200">
    <property type="entry name" value="sCache_2"/>
    <property type="match status" value="1"/>
</dbReference>
<keyword evidence="3" id="KW-0997">Cell inner membrane</keyword>
<dbReference type="Pfam" id="PF00015">
    <property type="entry name" value="MCPsignal"/>
    <property type="match status" value="1"/>
</dbReference>
<dbReference type="OrthoDB" id="7260004at2"/>
<evidence type="ECO:0000256" key="4">
    <source>
        <dbReference type="ARBA" id="ARBA00022692"/>
    </source>
</evidence>
<dbReference type="InterPro" id="IPR000727">
    <property type="entry name" value="T_SNARE_dom"/>
</dbReference>
<dbReference type="InterPro" id="IPR003660">
    <property type="entry name" value="HAMP_dom"/>
</dbReference>
<dbReference type="PROSITE" id="PS50885">
    <property type="entry name" value="HAMP"/>
    <property type="match status" value="1"/>
</dbReference>
<feature type="transmembrane region" description="Helical" evidence="10">
    <location>
        <begin position="12"/>
        <end position="35"/>
    </location>
</feature>
<dbReference type="Proteomes" id="UP000185678">
    <property type="component" value="Unassembled WGS sequence"/>
</dbReference>
<evidence type="ECO:0000256" key="6">
    <source>
        <dbReference type="ARBA" id="ARBA00023136"/>
    </source>
</evidence>
<evidence type="ECO:0000256" key="10">
    <source>
        <dbReference type="SAM" id="Phobius"/>
    </source>
</evidence>
<dbReference type="Gene3D" id="1.10.287.950">
    <property type="entry name" value="Methyl-accepting chemotaxis protein"/>
    <property type="match status" value="1"/>
</dbReference>
<dbReference type="EMBL" id="FTOA01000008">
    <property type="protein sequence ID" value="SIT13240.1"/>
    <property type="molecule type" value="Genomic_DNA"/>
</dbReference>
<dbReference type="Gene3D" id="3.30.450.20">
    <property type="entry name" value="PAS domain"/>
    <property type="match status" value="1"/>
</dbReference>
<dbReference type="Pfam" id="PF00672">
    <property type="entry name" value="HAMP"/>
    <property type="match status" value="1"/>
</dbReference>
<evidence type="ECO:0000259" key="12">
    <source>
        <dbReference type="PROSITE" id="PS50192"/>
    </source>
</evidence>
<evidence type="ECO:0000259" key="13">
    <source>
        <dbReference type="PROSITE" id="PS50885"/>
    </source>
</evidence>
<name>A0A1N7PRR3_9PROT</name>
<evidence type="ECO:0000313" key="15">
    <source>
        <dbReference type="Proteomes" id="UP000185678"/>
    </source>
</evidence>
<dbReference type="PROSITE" id="PS50192">
    <property type="entry name" value="T_SNARE"/>
    <property type="match status" value="1"/>
</dbReference>
<gene>
    <name evidence="14" type="ORF">SAMN05421779_1086</name>
</gene>
<evidence type="ECO:0000313" key="14">
    <source>
        <dbReference type="EMBL" id="SIT13240.1"/>
    </source>
</evidence>
<organism evidence="14 15">
    <name type="scientific">Insolitispirillum peregrinum</name>
    <dbReference type="NCBI Taxonomy" id="80876"/>
    <lineage>
        <taxon>Bacteria</taxon>
        <taxon>Pseudomonadati</taxon>
        <taxon>Pseudomonadota</taxon>
        <taxon>Alphaproteobacteria</taxon>
        <taxon>Rhodospirillales</taxon>
        <taxon>Novispirillaceae</taxon>
        <taxon>Insolitispirillum</taxon>
    </lineage>
</organism>
<dbReference type="SMART" id="SM00283">
    <property type="entry name" value="MA"/>
    <property type="match status" value="1"/>
</dbReference>
<dbReference type="PROSITE" id="PS50111">
    <property type="entry name" value="CHEMOTAXIS_TRANSDUC_2"/>
    <property type="match status" value="1"/>
</dbReference>
<keyword evidence="2" id="KW-1003">Cell membrane</keyword>
<dbReference type="SMART" id="SM00304">
    <property type="entry name" value="HAMP"/>
    <property type="match status" value="1"/>
</dbReference>
<evidence type="ECO:0000256" key="9">
    <source>
        <dbReference type="PROSITE-ProRule" id="PRU00284"/>
    </source>
</evidence>
<evidence type="ECO:0000259" key="11">
    <source>
        <dbReference type="PROSITE" id="PS50111"/>
    </source>
</evidence>
<evidence type="ECO:0000256" key="7">
    <source>
        <dbReference type="ARBA" id="ARBA00023224"/>
    </source>
</evidence>
<dbReference type="SUPFAM" id="SSF58104">
    <property type="entry name" value="Methyl-accepting chemotaxis protein (MCP) signaling domain"/>
    <property type="match status" value="1"/>
</dbReference>
<dbReference type="CDD" id="cd06225">
    <property type="entry name" value="HAMP"/>
    <property type="match status" value="1"/>
</dbReference>
<dbReference type="PANTHER" id="PTHR32089:SF112">
    <property type="entry name" value="LYSOZYME-LIKE PROTEIN-RELATED"/>
    <property type="match status" value="1"/>
</dbReference>
<feature type="domain" description="Methyl-accepting transducer" evidence="11">
    <location>
        <begin position="305"/>
        <end position="527"/>
    </location>
</feature>
<evidence type="ECO:0000256" key="3">
    <source>
        <dbReference type="ARBA" id="ARBA00022519"/>
    </source>
</evidence>
<evidence type="ECO:0000256" key="5">
    <source>
        <dbReference type="ARBA" id="ARBA00022989"/>
    </source>
</evidence>
<reference evidence="14 15" key="1">
    <citation type="submission" date="2017-01" db="EMBL/GenBank/DDBJ databases">
        <authorList>
            <person name="Mah S.A."/>
            <person name="Swanson W.J."/>
            <person name="Moy G.W."/>
            <person name="Vacquier V.D."/>
        </authorList>
    </citation>
    <scope>NUCLEOTIDE SEQUENCE [LARGE SCALE GENOMIC DNA]</scope>
    <source>
        <strain evidence="14 15">DSM 11589</strain>
    </source>
</reference>
<dbReference type="PANTHER" id="PTHR32089">
    <property type="entry name" value="METHYL-ACCEPTING CHEMOTAXIS PROTEIN MCPB"/>
    <property type="match status" value="1"/>
</dbReference>
<dbReference type="GO" id="GO:0005886">
    <property type="term" value="C:plasma membrane"/>
    <property type="evidence" value="ECO:0007669"/>
    <property type="project" value="UniProtKB-SubCell"/>
</dbReference>
<evidence type="ECO:0000256" key="2">
    <source>
        <dbReference type="ARBA" id="ARBA00022475"/>
    </source>
</evidence>
<proteinExistence type="inferred from homology"/>
<dbReference type="AlphaFoldDB" id="A0A1N7PRR3"/>
<dbReference type="InterPro" id="IPR004089">
    <property type="entry name" value="MCPsignal_dom"/>
</dbReference>
<dbReference type="STRING" id="80876.SAMN05421779_1086"/>
<accession>A0A1N7PRR3</accession>
<keyword evidence="7 9" id="KW-0807">Transducer</keyword>
<keyword evidence="4 10" id="KW-0812">Transmembrane</keyword>
<comment type="similarity">
    <text evidence="8">Belongs to the methyl-accepting chemotaxis (MCP) protein family.</text>
</comment>
<keyword evidence="5 10" id="KW-1133">Transmembrane helix</keyword>
<dbReference type="InterPro" id="IPR033480">
    <property type="entry name" value="sCache_2"/>
</dbReference>
<keyword evidence="15" id="KW-1185">Reference proteome</keyword>
<feature type="domain" description="T-SNARE coiled-coil homology" evidence="12">
    <location>
        <begin position="470"/>
        <end position="519"/>
    </location>
</feature>